<reference evidence="4 5" key="1">
    <citation type="submission" date="2015-02" db="EMBL/GenBank/DDBJ databases">
        <title>Evolution of amylase-binding proteins of oral streptococcal species.</title>
        <authorList>
            <person name="Haase E.M."/>
        </authorList>
    </citation>
    <scope>NUCLEOTIDE SEQUENCE [LARGE SCALE GENOMIC DNA]</scope>
    <source>
        <strain evidence="4 5">OT25</strain>
    </source>
</reference>
<dbReference type="PATRIC" id="fig|28037.212.peg.790"/>
<dbReference type="Pfam" id="PF26337">
    <property type="entry name" value="Gtf3_C"/>
    <property type="match status" value="1"/>
</dbReference>
<keyword evidence="4" id="KW-0328">Glycosyltransferase</keyword>
<dbReference type="RefSeq" id="WP_045611635.1">
    <property type="nucleotide sequence ID" value="NZ_JYGP01000002.1"/>
</dbReference>
<dbReference type="Proteomes" id="UP000033538">
    <property type="component" value="Unassembled WGS sequence"/>
</dbReference>
<dbReference type="Gene3D" id="3.40.50.2000">
    <property type="entry name" value="Glycogen Phosphorylase B"/>
    <property type="match status" value="2"/>
</dbReference>
<dbReference type="PIRSF" id="PIRSF007023">
    <property type="entry name" value="UDP-Galf_transf"/>
    <property type="match status" value="1"/>
</dbReference>
<dbReference type="InterPro" id="IPR058592">
    <property type="entry name" value="Gtf3_C"/>
</dbReference>
<organism evidence="4 5">
    <name type="scientific">Streptococcus mitis</name>
    <dbReference type="NCBI Taxonomy" id="28037"/>
    <lineage>
        <taxon>Bacteria</taxon>
        <taxon>Bacillati</taxon>
        <taxon>Bacillota</taxon>
        <taxon>Bacilli</taxon>
        <taxon>Lactobacillales</taxon>
        <taxon>Streptococcaceae</taxon>
        <taxon>Streptococcus</taxon>
        <taxon>Streptococcus mitis group</taxon>
    </lineage>
</organism>
<keyword evidence="1 4" id="KW-0808">Transferase</keyword>
<evidence type="ECO:0000313" key="4">
    <source>
        <dbReference type="EMBL" id="KJQ68456.1"/>
    </source>
</evidence>
<comment type="caution">
    <text evidence="4">The sequence shown here is derived from an EMBL/GenBank/DDBJ whole genome shotgun (WGS) entry which is preliminary data.</text>
</comment>
<dbReference type="SUPFAM" id="SSF53756">
    <property type="entry name" value="UDP-Glycosyltransferase/glycogen phosphorylase"/>
    <property type="match status" value="1"/>
</dbReference>
<dbReference type="GO" id="GO:0016757">
    <property type="term" value="F:glycosyltransferase activity"/>
    <property type="evidence" value="ECO:0007669"/>
    <property type="project" value="UniProtKB-KW"/>
</dbReference>
<feature type="domain" description="Glucosyltransferase 3-like N-terminal" evidence="2">
    <location>
        <begin position="2"/>
        <end position="146"/>
    </location>
</feature>
<dbReference type="EMBL" id="JYGP01000002">
    <property type="protein sequence ID" value="KJQ68456.1"/>
    <property type="molecule type" value="Genomic_DNA"/>
</dbReference>
<sequence length="331" mass="38432">MNYYLKEFYAEAKHAGSKARLDAEKIMLEAGYQPFSLNNDSNPITLTKNDVLVLQFPLLWHTLKKQIFTRFLKNRTFKAYLLIHDIESLRNKKIKSFTDFKYSIIHFLQNKTVLEKVDGIIAHNEKMKAELVRLGIPEEKIVSLEIFDYLIPHYKEKKAYEKETILLAGNFDIRKTKYARQLPEKPDFSIYGINFEEENLPHNVHYQGAFSPDELPNRLHGGFGLVWDGDSPHTCSGMYGEYLKMNNPHKASLYLASGFPIIVWGQSALADFVRNNNCGILINSLFETTETLKSISEDEYQELIKNSKRIGRKIRQGHYLKTALEKCEREL</sequence>
<proteinExistence type="predicted"/>
<dbReference type="InterPro" id="IPR058591">
    <property type="entry name" value="Gtf3_N"/>
</dbReference>
<gene>
    <name evidence="4" type="primary">wbbI</name>
    <name evidence="4" type="ORF">TZ90_00823</name>
</gene>
<evidence type="ECO:0000313" key="5">
    <source>
        <dbReference type="Proteomes" id="UP000033538"/>
    </source>
</evidence>
<dbReference type="Pfam" id="PF26334">
    <property type="entry name" value="Gtf3_N"/>
    <property type="match status" value="1"/>
</dbReference>
<dbReference type="AlphaFoldDB" id="A0A0F2DFV6"/>
<accession>A0A0F2DFV6</accession>
<evidence type="ECO:0000256" key="1">
    <source>
        <dbReference type="ARBA" id="ARBA00022679"/>
    </source>
</evidence>
<evidence type="ECO:0000259" key="3">
    <source>
        <dbReference type="Pfam" id="PF26337"/>
    </source>
</evidence>
<dbReference type="EC" id="2.4.1.-" evidence="4"/>
<protein>
    <submittedName>
        <fullName evidence="4">Beta-1,6-galactofuranosyltransferase WbbI</fullName>
        <ecNumber evidence="4">2.4.1.-</ecNumber>
    </submittedName>
</protein>
<feature type="domain" description="Glucosyltransferase 3-like C-terminal" evidence="3">
    <location>
        <begin position="165"/>
        <end position="326"/>
    </location>
</feature>
<evidence type="ECO:0000259" key="2">
    <source>
        <dbReference type="Pfam" id="PF26334"/>
    </source>
</evidence>
<name>A0A0F2DFV6_STRMT</name>